<gene>
    <name evidence="1" type="ORF">DQQ10_05765</name>
</gene>
<sequence length="257" mass="30361">MFSFNDKLDHLSNSRLNLIQHEVKRYISSDDYKAYSSLVFPVDRAIEIHFNQYQRVIKSLATLNEQATHDDEGQLKLNSMLMAALTEIHGYLSSQLSMFDTLEHHARKHGLSNYFISDYDSFRNSSITQFFLIYKNNILNEFNFLPLLQFNSGKGYQKLVYRVDEWVQLEEWTRLQDFFLSLGEFVVIDKLLEEYYDNACDVLDRYQKNILNNNKHVVEKVLSTLLGFVTKYEALGQNGFLPVTRSYLEKKFRDIER</sequence>
<organism evidence="1 2">
    <name type="scientific">Pseudochryseolinea flava</name>
    <dbReference type="NCBI Taxonomy" id="2059302"/>
    <lineage>
        <taxon>Bacteria</taxon>
        <taxon>Pseudomonadati</taxon>
        <taxon>Bacteroidota</taxon>
        <taxon>Cytophagia</taxon>
        <taxon>Cytophagales</taxon>
        <taxon>Fulvivirgaceae</taxon>
        <taxon>Pseudochryseolinea</taxon>
    </lineage>
</organism>
<dbReference type="EMBL" id="QMFY01000002">
    <property type="protein sequence ID" value="RAW02058.1"/>
    <property type="molecule type" value="Genomic_DNA"/>
</dbReference>
<reference evidence="1 2" key="1">
    <citation type="submission" date="2018-06" db="EMBL/GenBank/DDBJ databases">
        <title>Chryseolinea flavus sp. nov., a member of the phylum Bacteroidetes isolated from soil.</title>
        <authorList>
            <person name="Li Y."/>
            <person name="Wang J."/>
        </authorList>
    </citation>
    <scope>NUCLEOTIDE SEQUENCE [LARGE SCALE GENOMIC DNA]</scope>
    <source>
        <strain evidence="1 2">SDU1-6</strain>
    </source>
</reference>
<name>A0A364Y4Y4_9BACT</name>
<evidence type="ECO:0000313" key="1">
    <source>
        <dbReference type="EMBL" id="RAW02058.1"/>
    </source>
</evidence>
<proteinExistence type="predicted"/>
<accession>A0A364Y4Y4</accession>
<comment type="caution">
    <text evidence="1">The sequence shown here is derived from an EMBL/GenBank/DDBJ whole genome shotgun (WGS) entry which is preliminary data.</text>
</comment>
<dbReference type="Proteomes" id="UP000251889">
    <property type="component" value="Unassembled WGS sequence"/>
</dbReference>
<dbReference type="AlphaFoldDB" id="A0A364Y4Y4"/>
<protein>
    <submittedName>
        <fullName evidence="1">Uncharacterized protein</fullName>
    </submittedName>
</protein>
<evidence type="ECO:0000313" key="2">
    <source>
        <dbReference type="Proteomes" id="UP000251889"/>
    </source>
</evidence>
<dbReference type="RefSeq" id="WP_112745881.1">
    <property type="nucleotide sequence ID" value="NZ_QMFY01000002.1"/>
</dbReference>
<keyword evidence="2" id="KW-1185">Reference proteome</keyword>